<accession>A0ABD3I6Y5</accession>
<evidence type="ECO:0008006" key="7">
    <source>
        <dbReference type="Google" id="ProtNLM"/>
    </source>
</evidence>
<dbReference type="Proteomes" id="UP001633002">
    <property type="component" value="Unassembled WGS sequence"/>
</dbReference>
<evidence type="ECO:0000313" key="5">
    <source>
        <dbReference type="EMBL" id="KAL3698324.1"/>
    </source>
</evidence>
<gene>
    <name evidence="5" type="ORF">R1sor_012400</name>
</gene>
<dbReference type="EMBL" id="JBJQOH010000002">
    <property type="protein sequence ID" value="KAL3698324.1"/>
    <property type="molecule type" value="Genomic_DNA"/>
</dbReference>
<evidence type="ECO:0000313" key="6">
    <source>
        <dbReference type="Proteomes" id="UP001633002"/>
    </source>
</evidence>
<feature type="domain" description="NB-ARC" evidence="3">
    <location>
        <begin position="364"/>
        <end position="521"/>
    </location>
</feature>
<dbReference type="Gene3D" id="1.10.8.430">
    <property type="entry name" value="Helical domain of apoptotic protease-activating factors"/>
    <property type="match status" value="1"/>
</dbReference>
<comment type="caution">
    <text evidence="5">The sequence shown here is derived from an EMBL/GenBank/DDBJ whole genome shotgun (WGS) entry which is preliminary data.</text>
</comment>
<evidence type="ECO:0000259" key="3">
    <source>
        <dbReference type="Pfam" id="PF00931"/>
    </source>
</evidence>
<evidence type="ECO:0000256" key="2">
    <source>
        <dbReference type="SAM" id="MobiDB-lite"/>
    </source>
</evidence>
<feature type="region of interest" description="Disordered" evidence="2">
    <location>
        <begin position="17"/>
        <end position="62"/>
    </location>
</feature>
<dbReference type="PRINTS" id="PR00364">
    <property type="entry name" value="DISEASERSIST"/>
</dbReference>
<dbReference type="InterPro" id="IPR002182">
    <property type="entry name" value="NB-ARC"/>
</dbReference>
<dbReference type="InterPro" id="IPR055414">
    <property type="entry name" value="LRR_R13L4/SHOC2-like"/>
</dbReference>
<dbReference type="SUPFAM" id="SSF53474">
    <property type="entry name" value="alpha/beta-Hydrolases"/>
    <property type="match status" value="1"/>
</dbReference>
<dbReference type="Pfam" id="PF00931">
    <property type="entry name" value="NB-ARC"/>
    <property type="match status" value="1"/>
</dbReference>
<sequence>MSESTIRMIWSAKTEKLEVDSKEPEFDEALSTTYSRQDSKMENKGQRLDGASSSRPPEVEATQEEIRKISDALYIFYEPMPANSANLDIIFFHGLECEGTDARDAHILTWRSSGRNEEIWPQKWLPEDFPHARIISVNYDCCTRQTDTDGRMDLYLIGEGLVHEISWARERCPNRPVILVGYGFGGVVLKALCVNFQEQKRKSVVGNDMDMLLESIRGFFFYSTPHLGMEGMPSPAENEGLLLRWTRVLNTEAARLHGAFSSMARRYRWKIYGLGEVESTPGRHGLRVLEASARFGDNYITVSGDHVSVCRPSDKSNNKYIHLRNLIEDAQGQVELEMKQPLLVPEVIVGVDGVLTEILGNHVRDHKFVGFWGMGGVGKTTLAKVMFNKIHARFEFSCFVEEIKQLFGTKDEIKEKVWKKMCRHGVPVGGAGGLGAGGWYQVTGKPLLLVFDDVQDPEHIKLLKEIAHDNRIKESRFILTSRDINRLRDCGQEHEMHVCQLDGLKFEDAKRLFVTYAFPGQQEPPESFRWVVKEVVDGCGGLPLTLEVLGNYLRGKEMEHWEEIPAALGECDQVADLEEKVWAKLQLSYDRLPGNEVKYMFLEIASLGEFFGKRWFYDYGPFSVDDAVLAWTSIYGSGRNRLQTLVDRALVRILDYKDPLGGDEKRFYMHEHLRKMGQRIAKLEGRSSNLSRVDLVNPLDHEVIFQEDEELGKIVAQTISINENRQWPSGQSCPSCIVREVWPKLTAIRYMDLRADTLRCCQKCRNRGCPLPNTLVLFQLDFRQQGDFVISGSGKNFLAEGRETMVSTSTSLVHLQLNGCNTVDCGGLNELRRLRILKISRCGAIRNWPTSLSKLKDLKQLKLEVLNKPFELPGTFGNLTNLEHLSIKNCKLSSVPSSVRNWQTALGELTNLKRLELVSVDTPFELPDTFGALTKLEHLSINQCKVGSIRSSLQNLTSLRVLKVSEVVGRQAIPDIIRFLRQVQILHLKCWGILNLVDALREMTALPELHLECEGIKELPDTLGSLTNLEKLQLRCPIEWLPASFANLTRLETLKLEGRFGIVNRCADKQSRMEWVEKQELYRRFGMVDSQWIGKECVVCLREDEIVQPIFSSFHHLEGFMTKQKDFGLDCQHGMSTIIVRNMIGLESLEIKVRGPEAVPDIFGDLQKLLIFKLTCEAMEGNLVESLERLPSLEELHLVCKTVERLPDVFGCFSTLKTLRINCPSLQALPDTFGNFVELTTLRISATLLRTLPDAFAQPSQLEEFHLTGCDTPTTFPDLVGCSSSLGPWEISRITPQTMWQLPRLKELEVSGRNDPWGSDSESHRSDQMRHLPETIWPHLESLRFLDLQKLRTLPEALGNLQSLRRLECERCGFESLPESLGRLSGLTSLRIEYCGNLKTLPETIGELASLEDFCVYHCENLKTLPETIGDLSSLTSLQLPYTSALHSLPESVGRLSSLSTLNIPFVRTLPNTIGDLSNLSFLLLSASALPSPPHTFWDLSKHKVNLTILNHKILEERMEAELCRSFGTRLHIWR</sequence>
<reference evidence="5 6" key="1">
    <citation type="submission" date="2024-09" db="EMBL/GenBank/DDBJ databases">
        <title>Chromosome-scale assembly of Riccia sorocarpa.</title>
        <authorList>
            <person name="Paukszto L."/>
        </authorList>
    </citation>
    <scope>NUCLEOTIDE SEQUENCE [LARGE SCALE GENOMIC DNA]</scope>
    <source>
        <strain evidence="5">LP-2024</strain>
        <tissue evidence="5">Aerial parts of the thallus</tissue>
    </source>
</reference>
<dbReference type="Gene3D" id="3.40.50.300">
    <property type="entry name" value="P-loop containing nucleotide triphosphate hydrolases"/>
    <property type="match status" value="1"/>
</dbReference>
<name>A0ABD3I6Y5_9MARC</name>
<dbReference type="Pfam" id="PF23598">
    <property type="entry name" value="LRR_14"/>
    <property type="match status" value="2"/>
</dbReference>
<dbReference type="Gene3D" id="3.80.10.10">
    <property type="entry name" value="Ribonuclease Inhibitor"/>
    <property type="match status" value="3"/>
</dbReference>
<dbReference type="InterPro" id="IPR042197">
    <property type="entry name" value="Apaf_helical"/>
</dbReference>
<feature type="compositionally biased region" description="Basic and acidic residues" evidence="2">
    <location>
        <begin position="37"/>
        <end position="47"/>
    </location>
</feature>
<dbReference type="InterPro" id="IPR032675">
    <property type="entry name" value="LRR_dom_sf"/>
</dbReference>
<feature type="domain" description="Disease resistance R13L4/SHOC-2-like LRR" evidence="4">
    <location>
        <begin position="820"/>
        <end position="965"/>
    </location>
</feature>
<dbReference type="SUPFAM" id="SSF52058">
    <property type="entry name" value="L domain-like"/>
    <property type="match status" value="1"/>
</dbReference>
<evidence type="ECO:0000259" key="4">
    <source>
        <dbReference type="Pfam" id="PF23598"/>
    </source>
</evidence>
<dbReference type="PANTHER" id="PTHR36766">
    <property type="entry name" value="PLANT BROAD-SPECTRUM MILDEW RESISTANCE PROTEIN RPW8"/>
    <property type="match status" value="1"/>
</dbReference>
<proteinExistence type="predicted"/>
<protein>
    <recommendedName>
        <fullName evidence="7">NB-ARC domain-containing protein</fullName>
    </recommendedName>
</protein>
<dbReference type="InterPro" id="IPR027417">
    <property type="entry name" value="P-loop_NTPase"/>
</dbReference>
<dbReference type="InterPro" id="IPR029058">
    <property type="entry name" value="AB_hydrolase_fold"/>
</dbReference>
<keyword evidence="6" id="KW-1185">Reference proteome</keyword>
<dbReference type="GO" id="GO:0006952">
    <property type="term" value="P:defense response"/>
    <property type="evidence" value="ECO:0007669"/>
    <property type="project" value="UniProtKB-KW"/>
</dbReference>
<evidence type="ECO:0000256" key="1">
    <source>
        <dbReference type="ARBA" id="ARBA00022737"/>
    </source>
</evidence>
<feature type="domain" description="Disease resistance R13L4/SHOC-2-like LRR" evidence="4">
    <location>
        <begin position="1340"/>
        <end position="1419"/>
    </location>
</feature>
<dbReference type="SUPFAM" id="SSF52540">
    <property type="entry name" value="P-loop containing nucleoside triphosphate hydrolases"/>
    <property type="match status" value="1"/>
</dbReference>
<organism evidence="5 6">
    <name type="scientific">Riccia sorocarpa</name>
    <dbReference type="NCBI Taxonomy" id="122646"/>
    <lineage>
        <taxon>Eukaryota</taxon>
        <taxon>Viridiplantae</taxon>
        <taxon>Streptophyta</taxon>
        <taxon>Embryophyta</taxon>
        <taxon>Marchantiophyta</taxon>
        <taxon>Marchantiopsida</taxon>
        <taxon>Marchantiidae</taxon>
        <taxon>Marchantiales</taxon>
        <taxon>Ricciaceae</taxon>
        <taxon>Riccia</taxon>
    </lineage>
</organism>
<dbReference type="SUPFAM" id="SSF52047">
    <property type="entry name" value="RNI-like"/>
    <property type="match status" value="2"/>
</dbReference>
<dbReference type="PANTHER" id="PTHR36766:SF30">
    <property type="entry name" value="TIR-NBS TYPE DISEASE RESISTANCE PROTEIN-RELATED"/>
    <property type="match status" value="1"/>
</dbReference>
<keyword evidence="1" id="KW-0677">Repeat</keyword>